<accession>A0A915DVN6</accession>
<dbReference type="PANTHER" id="PTHR21646:SF33">
    <property type="entry name" value="UBIQUITIN CARBOXYL-TERMINAL HYDROLASE 22"/>
    <property type="match status" value="1"/>
</dbReference>
<dbReference type="SUPFAM" id="SSF54001">
    <property type="entry name" value="Cysteine proteinases"/>
    <property type="match status" value="1"/>
</dbReference>
<dbReference type="Proteomes" id="UP000887574">
    <property type="component" value="Unplaced"/>
</dbReference>
<keyword evidence="7" id="KW-0833">Ubl conjugation pathway</keyword>
<proteinExistence type="inferred from homology"/>
<dbReference type="GO" id="GO:0008270">
    <property type="term" value="F:zinc ion binding"/>
    <property type="evidence" value="ECO:0007669"/>
    <property type="project" value="UniProtKB-KW"/>
</dbReference>
<feature type="domain" description="USP" evidence="14">
    <location>
        <begin position="77"/>
        <end position="441"/>
    </location>
</feature>
<reference evidence="17" key="1">
    <citation type="submission" date="2022-11" db="UniProtKB">
        <authorList>
            <consortium name="WormBaseParasite"/>
        </authorList>
    </citation>
    <scope>IDENTIFICATION</scope>
</reference>
<keyword evidence="5" id="KW-0479">Metal-binding</keyword>
<evidence type="ECO:0000256" key="12">
    <source>
        <dbReference type="ARBA" id="ARBA00038490"/>
    </source>
</evidence>
<dbReference type="GO" id="GO:0006508">
    <property type="term" value="P:proteolysis"/>
    <property type="evidence" value="ECO:0007669"/>
    <property type="project" value="UniProtKB-KW"/>
</dbReference>
<dbReference type="InterPro" id="IPR001607">
    <property type="entry name" value="Znf_UBP"/>
</dbReference>
<evidence type="ECO:0000256" key="6">
    <source>
        <dbReference type="ARBA" id="ARBA00022771"/>
    </source>
</evidence>
<evidence type="ECO:0000256" key="9">
    <source>
        <dbReference type="ARBA" id="ARBA00022807"/>
    </source>
</evidence>
<name>A0A915DVN6_9BILA</name>
<evidence type="ECO:0000256" key="5">
    <source>
        <dbReference type="ARBA" id="ARBA00022723"/>
    </source>
</evidence>
<dbReference type="PROSITE" id="PS50235">
    <property type="entry name" value="USP_3"/>
    <property type="match status" value="1"/>
</dbReference>
<dbReference type="GO" id="GO:0004843">
    <property type="term" value="F:cysteine-type deubiquitinase activity"/>
    <property type="evidence" value="ECO:0007669"/>
    <property type="project" value="UniProtKB-EC"/>
</dbReference>
<evidence type="ECO:0000259" key="15">
    <source>
        <dbReference type="PROSITE" id="PS50271"/>
    </source>
</evidence>
<evidence type="ECO:0000259" key="14">
    <source>
        <dbReference type="PROSITE" id="PS50235"/>
    </source>
</evidence>
<evidence type="ECO:0000313" key="16">
    <source>
        <dbReference type="Proteomes" id="UP000887574"/>
    </source>
</evidence>
<evidence type="ECO:0000256" key="13">
    <source>
        <dbReference type="PROSITE-ProRule" id="PRU00502"/>
    </source>
</evidence>
<dbReference type="InterPro" id="IPR001394">
    <property type="entry name" value="Peptidase_C19_UCH"/>
</dbReference>
<dbReference type="Gene3D" id="3.30.40.10">
    <property type="entry name" value="Zinc/RING finger domain, C3HC4 (zinc finger)"/>
    <property type="match status" value="1"/>
</dbReference>
<dbReference type="AlphaFoldDB" id="A0A915DVN6"/>
<dbReference type="InterPro" id="IPR038765">
    <property type="entry name" value="Papain-like_cys_pep_sf"/>
</dbReference>
<evidence type="ECO:0000256" key="11">
    <source>
        <dbReference type="ARBA" id="ARBA00023242"/>
    </source>
</evidence>
<dbReference type="WBParaSite" id="jg23266">
    <property type="protein sequence ID" value="jg23266"/>
    <property type="gene ID" value="jg23266"/>
</dbReference>
<comment type="catalytic activity">
    <reaction evidence="1">
        <text>Thiol-dependent hydrolysis of ester, thioester, amide, peptide and isopeptide bonds formed by the C-terminal Gly of ubiquitin (a 76-residue protein attached to proteins as an intracellular targeting signal).</text>
        <dbReference type="EC" id="3.4.19.12"/>
    </reaction>
</comment>
<dbReference type="GO" id="GO:0005634">
    <property type="term" value="C:nucleus"/>
    <property type="evidence" value="ECO:0007669"/>
    <property type="project" value="UniProtKB-SubCell"/>
</dbReference>
<dbReference type="PANTHER" id="PTHR21646">
    <property type="entry name" value="UBIQUITIN CARBOXYL-TERMINAL HYDROLASE"/>
    <property type="match status" value="1"/>
</dbReference>
<evidence type="ECO:0000256" key="4">
    <source>
        <dbReference type="ARBA" id="ARBA00022670"/>
    </source>
</evidence>
<keyword evidence="10" id="KW-0862">Zinc</keyword>
<dbReference type="InterPro" id="IPR013083">
    <property type="entry name" value="Znf_RING/FYVE/PHD"/>
</dbReference>
<organism evidence="16 17">
    <name type="scientific">Ditylenchus dipsaci</name>
    <dbReference type="NCBI Taxonomy" id="166011"/>
    <lineage>
        <taxon>Eukaryota</taxon>
        <taxon>Metazoa</taxon>
        <taxon>Ecdysozoa</taxon>
        <taxon>Nematoda</taxon>
        <taxon>Chromadorea</taxon>
        <taxon>Rhabditida</taxon>
        <taxon>Tylenchina</taxon>
        <taxon>Tylenchomorpha</taxon>
        <taxon>Sphaerularioidea</taxon>
        <taxon>Anguinidae</taxon>
        <taxon>Anguininae</taxon>
        <taxon>Ditylenchus</taxon>
    </lineage>
</organism>
<dbReference type="PROSITE" id="PS50271">
    <property type="entry name" value="ZF_UBP"/>
    <property type="match status" value="1"/>
</dbReference>
<dbReference type="SUPFAM" id="SSF57850">
    <property type="entry name" value="RING/U-box"/>
    <property type="match status" value="1"/>
</dbReference>
<keyword evidence="9" id="KW-0788">Thiol protease</keyword>
<dbReference type="InterPro" id="IPR050185">
    <property type="entry name" value="Ub_carboxyl-term_hydrolase"/>
</dbReference>
<evidence type="ECO:0000256" key="1">
    <source>
        <dbReference type="ARBA" id="ARBA00000707"/>
    </source>
</evidence>
<evidence type="ECO:0000313" key="17">
    <source>
        <dbReference type="WBParaSite" id="jg23266"/>
    </source>
</evidence>
<evidence type="ECO:0000256" key="8">
    <source>
        <dbReference type="ARBA" id="ARBA00022801"/>
    </source>
</evidence>
<dbReference type="GO" id="GO:0016579">
    <property type="term" value="P:protein deubiquitination"/>
    <property type="evidence" value="ECO:0007669"/>
    <property type="project" value="InterPro"/>
</dbReference>
<feature type="domain" description="UBP-type" evidence="15">
    <location>
        <begin position="53"/>
        <end position="147"/>
    </location>
</feature>
<keyword evidence="6 13" id="KW-0863">Zinc-finger</keyword>
<evidence type="ECO:0000256" key="10">
    <source>
        <dbReference type="ARBA" id="ARBA00022833"/>
    </source>
</evidence>
<protein>
    <recommendedName>
        <fullName evidence="3">ubiquitinyl hydrolase 1</fullName>
        <ecNumber evidence="3">3.4.19.12</ecNumber>
    </recommendedName>
</protein>
<dbReference type="Gene3D" id="3.90.70.10">
    <property type="entry name" value="Cysteine proteinases"/>
    <property type="match status" value="1"/>
</dbReference>
<keyword evidence="16" id="KW-1185">Reference proteome</keyword>
<dbReference type="InterPro" id="IPR028889">
    <property type="entry name" value="USP"/>
</dbReference>
<dbReference type="Pfam" id="PF02148">
    <property type="entry name" value="zf-UBP"/>
    <property type="match status" value="1"/>
</dbReference>
<comment type="subcellular location">
    <subcellularLocation>
        <location evidence="2">Nucleus</location>
    </subcellularLocation>
</comment>
<keyword evidence="4" id="KW-0645">Protease</keyword>
<dbReference type="Pfam" id="PF00443">
    <property type="entry name" value="UCH"/>
    <property type="match status" value="1"/>
</dbReference>
<evidence type="ECO:0000256" key="2">
    <source>
        <dbReference type="ARBA" id="ARBA00004123"/>
    </source>
</evidence>
<evidence type="ECO:0000256" key="7">
    <source>
        <dbReference type="ARBA" id="ARBA00022786"/>
    </source>
</evidence>
<keyword evidence="8" id="KW-0378">Hydrolase</keyword>
<evidence type="ECO:0000256" key="3">
    <source>
        <dbReference type="ARBA" id="ARBA00012759"/>
    </source>
</evidence>
<dbReference type="EC" id="3.4.19.12" evidence="3"/>
<comment type="similarity">
    <text evidence="12">Belongs to the peptidase C19 family. UBP8 subfamily.</text>
</comment>
<keyword evidence="11" id="KW-0539">Nucleus</keyword>
<sequence length="441" mass="50830">MYFLKYLESLRKLAKRKEESRQKKLKKPRIFRRPDTKNIIEETGIPLSLLVKRLVFPLSSRDISTKASFINCTECSSRLSALMCCCFDCAVFACLKHIRPHMQSKSHFMAVSTNFGEIFCFKCNDFVYDRRVEKRTGQYGQHLFYELYNPDPAAHPMLRDYFLSDQHNCQSVIFANESNKCLMCELAKLFQEFYGGEVVPYVPHKMLHLVWTHAEHLAGYEQHDAHEFLISALNVLHKHSESISMKVNPHECKCIIDRLFTGQLQSDLTCTRCGRVSTTVDPYWDISLELLNGLNKRANSGAGSSDLSSSMKERSLDECLENFVKPENLGIHSKIKCDNCGSYEESTKQLTLRNHCQKAKIKDPVKYPEFIDLTPYTTAHRNSSLSSTTKLDNGPDSVRHLARLTNRYSLIAVIISREKVDQVLKSEGYLLFYCKMFIDYD</sequence>